<proteinExistence type="predicted"/>
<keyword evidence="1" id="KW-0812">Transmembrane</keyword>
<keyword evidence="3" id="KW-1185">Reference proteome</keyword>
<evidence type="ECO:0000313" key="3">
    <source>
        <dbReference type="Proteomes" id="UP001429564"/>
    </source>
</evidence>
<feature type="transmembrane region" description="Helical" evidence="1">
    <location>
        <begin position="62"/>
        <end position="81"/>
    </location>
</feature>
<dbReference type="Proteomes" id="UP001429564">
    <property type="component" value="Unassembled WGS sequence"/>
</dbReference>
<evidence type="ECO:0000256" key="1">
    <source>
        <dbReference type="SAM" id="Phobius"/>
    </source>
</evidence>
<name>A0ABX0W687_9RHOB</name>
<sequence>MTNEIGTSVYSRAKILKYLKQKMNQKGGIRKTIIFSTLFVFGIAAIIFATEDTMRDTYGLSLVQVKSMIFLCLTALVAYGVRDYLHFQKTNDK</sequence>
<evidence type="ECO:0000313" key="2">
    <source>
        <dbReference type="EMBL" id="NIZ61163.1"/>
    </source>
</evidence>
<keyword evidence="1" id="KW-1133">Transmembrane helix</keyword>
<protein>
    <submittedName>
        <fullName evidence="2">Uncharacterized protein</fullName>
    </submittedName>
</protein>
<reference evidence="2 3" key="1">
    <citation type="submission" date="2018-05" db="EMBL/GenBank/DDBJ databases">
        <authorList>
            <person name="Zhang Y.-J."/>
        </authorList>
    </citation>
    <scope>NUCLEOTIDE SEQUENCE [LARGE SCALE GENOMIC DNA]</scope>
    <source>
        <strain evidence="2 3">CY04</strain>
    </source>
</reference>
<dbReference type="RefSeq" id="WP_167683726.1">
    <property type="nucleotide sequence ID" value="NZ_QHLQ01000007.1"/>
</dbReference>
<gene>
    <name evidence="2" type="ORF">DL239_09255</name>
</gene>
<organism evidence="2 3">
    <name type="scientific">Parasedimentitalea denitrificans</name>
    <dbReference type="NCBI Taxonomy" id="2211118"/>
    <lineage>
        <taxon>Bacteria</taxon>
        <taxon>Pseudomonadati</taxon>
        <taxon>Pseudomonadota</taxon>
        <taxon>Alphaproteobacteria</taxon>
        <taxon>Rhodobacterales</taxon>
        <taxon>Paracoccaceae</taxon>
        <taxon>Parasedimentitalea</taxon>
    </lineage>
</organism>
<comment type="caution">
    <text evidence="2">The sequence shown here is derived from an EMBL/GenBank/DDBJ whole genome shotgun (WGS) entry which is preliminary data.</text>
</comment>
<accession>A0ABX0W687</accession>
<keyword evidence="1" id="KW-0472">Membrane</keyword>
<dbReference type="EMBL" id="QHLQ01000007">
    <property type="protein sequence ID" value="NIZ61163.1"/>
    <property type="molecule type" value="Genomic_DNA"/>
</dbReference>
<feature type="transmembrane region" description="Helical" evidence="1">
    <location>
        <begin position="32"/>
        <end position="50"/>
    </location>
</feature>